<dbReference type="GO" id="GO:0004519">
    <property type="term" value="F:endonuclease activity"/>
    <property type="evidence" value="ECO:0007669"/>
    <property type="project" value="UniProtKB-KW"/>
</dbReference>
<proteinExistence type="predicted"/>
<keyword evidence="2" id="KW-0255">Endonuclease</keyword>
<keyword evidence="2" id="KW-0540">Nuclease</keyword>
<sequence length="101" mass="11635">MVKDYICELCKREGIIKITEHHLVPKEVGGGKLPVALLCQDCHKQIHALYTNKELAMRLNTIAALEKDERVARYLRYIKNQPPNKNITIKKSRAVRKKGIK</sequence>
<keyword evidence="2" id="KW-0378">Hydrolase</keyword>
<name>A0ABS2FHN1_9CLOT</name>
<dbReference type="InterPro" id="IPR002711">
    <property type="entry name" value="HNH"/>
</dbReference>
<keyword evidence="3" id="KW-1185">Reference proteome</keyword>
<organism evidence="2 3">
    <name type="scientific">Clostridium saudiense</name>
    <dbReference type="NCBI Taxonomy" id="1414720"/>
    <lineage>
        <taxon>Bacteria</taxon>
        <taxon>Bacillati</taxon>
        <taxon>Bacillota</taxon>
        <taxon>Clostridia</taxon>
        <taxon>Eubacteriales</taxon>
        <taxon>Clostridiaceae</taxon>
        <taxon>Clostridium</taxon>
    </lineage>
</organism>
<feature type="domain" description="HNH" evidence="1">
    <location>
        <begin position="7"/>
        <end position="48"/>
    </location>
</feature>
<dbReference type="Proteomes" id="UP000767334">
    <property type="component" value="Unassembled WGS sequence"/>
</dbReference>
<reference evidence="2 3" key="1">
    <citation type="journal article" date="2021" name="Sci. Rep.">
        <title>The distribution of antibiotic resistance genes in chicken gut microbiota commensals.</title>
        <authorList>
            <person name="Juricova H."/>
            <person name="Matiasovicova J."/>
            <person name="Kubasova T."/>
            <person name="Cejkova D."/>
            <person name="Rychlik I."/>
        </authorList>
    </citation>
    <scope>NUCLEOTIDE SEQUENCE [LARGE SCALE GENOMIC DNA]</scope>
    <source>
        <strain evidence="2 3">An435</strain>
    </source>
</reference>
<evidence type="ECO:0000313" key="3">
    <source>
        <dbReference type="Proteomes" id="UP000767334"/>
    </source>
</evidence>
<evidence type="ECO:0000313" key="2">
    <source>
        <dbReference type="EMBL" id="MBM6819476.1"/>
    </source>
</evidence>
<accession>A0ABS2FHN1</accession>
<comment type="caution">
    <text evidence="2">The sequence shown here is derived from an EMBL/GenBank/DDBJ whole genome shotgun (WGS) entry which is preliminary data.</text>
</comment>
<evidence type="ECO:0000259" key="1">
    <source>
        <dbReference type="Pfam" id="PF01844"/>
    </source>
</evidence>
<dbReference type="PANTHER" id="PTHR37827:SF1">
    <property type="entry name" value="HNH DOMAIN-CONTAINING PROTEIN"/>
    <property type="match status" value="1"/>
</dbReference>
<protein>
    <submittedName>
        <fullName evidence="2">HNH endonuclease</fullName>
    </submittedName>
</protein>
<dbReference type="PANTHER" id="PTHR37827">
    <property type="entry name" value="TUDOR DOMAIN-CONTAINING PROTEIN"/>
    <property type="match status" value="1"/>
</dbReference>
<dbReference type="EMBL" id="JACJLL010000047">
    <property type="protein sequence ID" value="MBM6819476.1"/>
    <property type="molecule type" value="Genomic_DNA"/>
</dbReference>
<dbReference type="Pfam" id="PF01844">
    <property type="entry name" value="HNH"/>
    <property type="match status" value="1"/>
</dbReference>
<gene>
    <name evidence="2" type="ORF">H6A19_09025</name>
</gene>